<gene>
    <name evidence="6" type="ORF">EBBID32_1200</name>
</gene>
<evidence type="ECO:0000256" key="3">
    <source>
        <dbReference type="ARBA" id="ARBA00022991"/>
    </source>
</evidence>
<evidence type="ECO:0000259" key="4">
    <source>
        <dbReference type="PROSITE" id="PS50043"/>
    </source>
</evidence>
<feature type="domain" description="PAS" evidence="5">
    <location>
        <begin position="23"/>
        <end position="72"/>
    </location>
</feature>
<comment type="caution">
    <text evidence="6">The sequence shown here is derived from an EMBL/GenBank/DDBJ whole genome shotgun (WGS) entry which is preliminary data.</text>
</comment>
<proteinExistence type="predicted"/>
<organism evidence="6 7">
    <name type="scientific">Sphingobium indicum BiD32</name>
    <dbReference type="NCBI Taxonomy" id="1301087"/>
    <lineage>
        <taxon>Bacteria</taxon>
        <taxon>Pseudomonadati</taxon>
        <taxon>Pseudomonadota</taxon>
        <taxon>Alphaproteobacteria</taxon>
        <taxon>Sphingomonadales</taxon>
        <taxon>Sphingomonadaceae</taxon>
        <taxon>Sphingobium</taxon>
    </lineage>
</organism>
<accession>N1MJG5</accession>
<dbReference type="Pfam" id="PF13426">
    <property type="entry name" value="PAS_9"/>
    <property type="match status" value="1"/>
</dbReference>
<dbReference type="PRINTS" id="PR00038">
    <property type="entry name" value="HTHLUXR"/>
</dbReference>
<dbReference type="NCBIfam" id="TIGR00229">
    <property type="entry name" value="sensory_box"/>
    <property type="match status" value="1"/>
</dbReference>
<dbReference type="Proteomes" id="UP000013201">
    <property type="component" value="Unassembled WGS sequence"/>
</dbReference>
<evidence type="ECO:0000313" key="7">
    <source>
        <dbReference type="Proteomes" id="UP000013201"/>
    </source>
</evidence>
<dbReference type="PROSITE" id="PS50043">
    <property type="entry name" value="HTH_LUXR_2"/>
    <property type="match status" value="1"/>
</dbReference>
<evidence type="ECO:0000256" key="1">
    <source>
        <dbReference type="ARBA" id="ARBA00022630"/>
    </source>
</evidence>
<dbReference type="Gene3D" id="3.30.450.20">
    <property type="entry name" value="PAS domain"/>
    <property type="match status" value="1"/>
</dbReference>
<dbReference type="PROSITE" id="PS50112">
    <property type="entry name" value="PAS"/>
    <property type="match status" value="1"/>
</dbReference>
<keyword evidence="3" id="KW-0157">Chromophore</keyword>
<evidence type="ECO:0000313" key="6">
    <source>
        <dbReference type="EMBL" id="CCW15792.1"/>
    </source>
</evidence>
<evidence type="ECO:0000259" key="5">
    <source>
        <dbReference type="PROSITE" id="PS50112"/>
    </source>
</evidence>
<dbReference type="Gene3D" id="1.10.10.10">
    <property type="entry name" value="Winged helix-like DNA-binding domain superfamily/Winged helix DNA-binding domain"/>
    <property type="match status" value="1"/>
</dbReference>
<dbReference type="GO" id="GO:0003677">
    <property type="term" value="F:DNA binding"/>
    <property type="evidence" value="ECO:0007669"/>
    <property type="project" value="InterPro"/>
</dbReference>
<dbReference type="InterPro" id="IPR016032">
    <property type="entry name" value="Sig_transdc_resp-reg_C-effctor"/>
</dbReference>
<dbReference type="PANTHER" id="PTHR47429">
    <property type="entry name" value="PROTEIN TWIN LOV 1"/>
    <property type="match status" value="1"/>
</dbReference>
<dbReference type="InterPro" id="IPR000792">
    <property type="entry name" value="Tscrpt_reg_LuxR_C"/>
</dbReference>
<dbReference type="SMART" id="SM00421">
    <property type="entry name" value="HTH_LUXR"/>
    <property type="match status" value="1"/>
</dbReference>
<dbReference type="Pfam" id="PF00196">
    <property type="entry name" value="GerE"/>
    <property type="match status" value="1"/>
</dbReference>
<dbReference type="InterPro" id="IPR035965">
    <property type="entry name" value="PAS-like_dom_sf"/>
</dbReference>
<dbReference type="SMART" id="SM00091">
    <property type="entry name" value="PAS"/>
    <property type="match status" value="1"/>
</dbReference>
<feature type="domain" description="HTH luxR-type" evidence="4">
    <location>
        <begin position="129"/>
        <end position="194"/>
    </location>
</feature>
<dbReference type="RefSeq" id="WP_006948855.1">
    <property type="nucleotide sequence ID" value="NZ_CAVK010000007.1"/>
</dbReference>
<evidence type="ECO:0000256" key="2">
    <source>
        <dbReference type="ARBA" id="ARBA00022643"/>
    </source>
</evidence>
<dbReference type="GO" id="GO:0006355">
    <property type="term" value="P:regulation of DNA-templated transcription"/>
    <property type="evidence" value="ECO:0007669"/>
    <property type="project" value="InterPro"/>
</dbReference>
<keyword evidence="1" id="KW-0285">Flavoprotein</keyword>
<dbReference type="SUPFAM" id="SSF55785">
    <property type="entry name" value="PYP-like sensor domain (PAS domain)"/>
    <property type="match status" value="1"/>
</dbReference>
<name>N1MJG5_9SPHN</name>
<dbReference type="PANTHER" id="PTHR47429:SF2">
    <property type="entry name" value="PROTEIN TWIN LOV 1"/>
    <property type="match status" value="1"/>
</dbReference>
<dbReference type="CDD" id="cd06170">
    <property type="entry name" value="LuxR_C_like"/>
    <property type="match status" value="1"/>
</dbReference>
<dbReference type="EMBL" id="CAVK010000007">
    <property type="protein sequence ID" value="CCW15792.1"/>
    <property type="molecule type" value="Genomic_DNA"/>
</dbReference>
<dbReference type="InterPro" id="IPR000014">
    <property type="entry name" value="PAS"/>
</dbReference>
<keyword evidence="2" id="KW-0288">FMN</keyword>
<sequence length="195" mass="21245">MSLTEMIANSAIAAVISNPRLPDNPIVECNEAFIALTGYAREEIVGRNCRFLSGPDTEPWLSETIRSGVRERRPVLVEILNYRKDGTPFRNAVMVAPIFGVDGELDYFLGSQMAVETPNAAGAERSSGARERIAALTSRQRDVLIAMAAGKLNKQIAWDLGLTERTVKMHRAAMLKALGVRTGAEGIRLAIEAGY</sequence>
<dbReference type="CDD" id="cd00130">
    <property type="entry name" value="PAS"/>
    <property type="match status" value="1"/>
</dbReference>
<dbReference type="SUPFAM" id="SSF46894">
    <property type="entry name" value="C-terminal effector domain of the bipartite response regulators"/>
    <property type="match status" value="1"/>
</dbReference>
<reference evidence="7" key="2">
    <citation type="submission" date="2013-04" db="EMBL/GenBank/DDBJ databases">
        <title>Bisphenol A degrading Sphingobium sp. strain BiD32.</title>
        <authorList>
            <person name="Nielsen J.L."/>
            <person name="Zhou N.A."/>
            <person name="Kjeldal H."/>
        </authorList>
    </citation>
    <scope>NUCLEOTIDE SEQUENCE [LARGE SCALE GENOMIC DNA]</scope>
    <source>
        <strain evidence="7">BiD32</strain>
    </source>
</reference>
<protein>
    <submittedName>
        <fullName evidence="6">Transcriptional regulator, LuxR family</fullName>
    </submittedName>
</protein>
<keyword evidence="7" id="KW-1185">Reference proteome</keyword>
<reference evidence="6 7" key="1">
    <citation type="submission" date="2013-03" db="EMBL/GenBank/DDBJ databases">
        <authorList>
            <person name="Le V."/>
        </authorList>
    </citation>
    <scope>NUCLEOTIDE SEQUENCE [LARGE SCALE GENOMIC DNA]</scope>
    <source>
        <strain evidence="6 7">BiD32</strain>
    </source>
</reference>
<dbReference type="InterPro" id="IPR036388">
    <property type="entry name" value="WH-like_DNA-bd_sf"/>
</dbReference>
<dbReference type="AlphaFoldDB" id="N1MJG5"/>